<protein>
    <submittedName>
        <fullName evidence="2">Uncharacterized protein</fullName>
    </submittedName>
</protein>
<organism evidence="2">
    <name type="scientific">bioreactor metagenome</name>
    <dbReference type="NCBI Taxonomy" id="1076179"/>
    <lineage>
        <taxon>unclassified sequences</taxon>
        <taxon>metagenomes</taxon>
        <taxon>ecological metagenomes</taxon>
    </lineage>
</organism>
<evidence type="ECO:0000256" key="1">
    <source>
        <dbReference type="SAM" id="MobiDB-lite"/>
    </source>
</evidence>
<dbReference type="AlphaFoldDB" id="A0A645ERK3"/>
<accession>A0A645ERK3</accession>
<gene>
    <name evidence="2" type="ORF">SDC9_151695</name>
</gene>
<comment type="caution">
    <text evidence="2">The sequence shown here is derived from an EMBL/GenBank/DDBJ whole genome shotgun (WGS) entry which is preliminary data.</text>
</comment>
<reference evidence="2" key="1">
    <citation type="submission" date="2019-08" db="EMBL/GenBank/DDBJ databases">
        <authorList>
            <person name="Kucharzyk K."/>
            <person name="Murdoch R.W."/>
            <person name="Higgins S."/>
            <person name="Loffler F."/>
        </authorList>
    </citation>
    <scope>NUCLEOTIDE SEQUENCE</scope>
</reference>
<evidence type="ECO:0000313" key="2">
    <source>
        <dbReference type="EMBL" id="MPN04457.1"/>
    </source>
</evidence>
<feature type="region of interest" description="Disordered" evidence="1">
    <location>
        <begin position="130"/>
        <end position="149"/>
    </location>
</feature>
<proteinExistence type="predicted"/>
<name>A0A645ERK3_9ZZZZ</name>
<sequence>MCVTMYNELCPDKIHNGPFVGVEGNAVALAACLSYPCPPTNYCCPPPTVNNCECTPLGTGLLAPISVNVTIGLFAVVKLFRLSNMCIENHGECMPDECSAVSPETLDPCAFFESLDFPSRLFAPKSFYTPSKEKGSPMPLPSDNCCNGR</sequence>
<dbReference type="EMBL" id="VSSQ01050361">
    <property type="protein sequence ID" value="MPN04457.1"/>
    <property type="molecule type" value="Genomic_DNA"/>
</dbReference>